<evidence type="ECO:0000313" key="17">
    <source>
        <dbReference type="Proteomes" id="UP000259030"/>
    </source>
</evidence>
<keyword evidence="6" id="KW-0479">Metal-binding</keyword>
<dbReference type="GO" id="GO:0032131">
    <property type="term" value="F:alkylated DNA binding"/>
    <property type="evidence" value="ECO:0007669"/>
    <property type="project" value="TreeGrafter"/>
</dbReference>
<evidence type="ECO:0000256" key="12">
    <source>
        <dbReference type="ARBA" id="ARBA00023163"/>
    </source>
</evidence>
<dbReference type="PROSITE" id="PS01124">
    <property type="entry name" value="HTH_ARAC_FAMILY_2"/>
    <property type="match status" value="1"/>
</dbReference>
<dbReference type="STRING" id="317577.GCA_000419625_02181"/>
<dbReference type="InterPro" id="IPR009057">
    <property type="entry name" value="Homeodomain-like_sf"/>
</dbReference>
<dbReference type="InterPro" id="IPR004026">
    <property type="entry name" value="Ada_DNA_repair_Zn-bd"/>
</dbReference>
<evidence type="ECO:0000256" key="14">
    <source>
        <dbReference type="SAM" id="MobiDB-lite"/>
    </source>
</evidence>
<keyword evidence="7" id="KW-0227">DNA damage</keyword>
<evidence type="ECO:0000256" key="3">
    <source>
        <dbReference type="ARBA" id="ARBA00012000"/>
    </source>
</evidence>
<dbReference type="EC" id="3.2.2.21" evidence="3"/>
<dbReference type="Gene3D" id="1.10.340.30">
    <property type="entry name" value="Hypothetical protein, domain 2"/>
    <property type="match status" value="1"/>
</dbReference>
<accession>A0A221SWP3</accession>
<evidence type="ECO:0000256" key="1">
    <source>
        <dbReference type="ARBA" id="ARBA00000086"/>
    </source>
</evidence>
<dbReference type="PANTHER" id="PTHR43003">
    <property type="entry name" value="DNA-3-METHYLADENINE GLYCOSYLASE"/>
    <property type="match status" value="1"/>
</dbReference>
<keyword evidence="5" id="KW-0808">Transferase</keyword>
<dbReference type="Pfam" id="PF02805">
    <property type="entry name" value="Ada_Zn_binding"/>
    <property type="match status" value="1"/>
</dbReference>
<dbReference type="InterPro" id="IPR051912">
    <property type="entry name" value="Alkylbase_DNA_Glycosylase/TA"/>
</dbReference>
<dbReference type="CDD" id="cd00056">
    <property type="entry name" value="ENDO3c"/>
    <property type="match status" value="1"/>
</dbReference>
<dbReference type="GO" id="GO:0005737">
    <property type="term" value="C:cytoplasm"/>
    <property type="evidence" value="ECO:0007669"/>
    <property type="project" value="TreeGrafter"/>
</dbReference>
<dbReference type="AlphaFoldDB" id="A0A221SWP3"/>
<dbReference type="PANTHER" id="PTHR43003:SF13">
    <property type="entry name" value="DNA-3-METHYLADENINE GLYCOSYLASE 2"/>
    <property type="match status" value="1"/>
</dbReference>
<evidence type="ECO:0000256" key="9">
    <source>
        <dbReference type="ARBA" id="ARBA00023015"/>
    </source>
</evidence>
<dbReference type="InterPro" id="IPR037046">
    <property type="entry name" value="AlkA_N_sf"/>
</dbReference>
<evidence type="ECO:0000256" key="8">
    <source>
        <dbReference type="ARBA" id="ARBA00022833"/>
    </source>
</evidence>
<dbReference type="GO" id="GO:0006285">
    <property type="term" value="P:base-excision repair, AP site formation"/>
    <property type="evidence" value="ECO:0007669"/>
    <property type="project" value="TreeGrafter"/>
</dbReference>
<reference evidence="16 17" key="1">
    <citation type="submission" date="2017-05" db="EMBL/GenBank/DDBJ databases">
        <title>The complete genome sequence of Deinococcus ficus isolated from the rhizosphere of the Ficus religiosa L. in Taiwan.</title>
        <authorList>
            <person name="Wu K.-M."/>
            <person name="Liao T.-L."/>
            <person name="Liu Y.-M."/>
            <person name="Young C.-C."/>
            <person name="Tsai S.-F."/>
        </authorList>
    </citation>
    <scope>NUCLEOTIDE SEQUENCE [LARGE SCALE GENOMIC DNA]</scope>
    <source>
        <strain evidence="16 17">CC-FR2-10</strain>
    </source>
</reference>
<comment type="catalytic activity">
    <reaction evidence="1">
        <text>Hydrolysis of alkylated DNA, releasing 3-methyladenine, 3-methylguanine, 7-methylguanine and 7-methyladenine.</text>
        <dbReference type="EC" id="3.2.2.21"/>
    </reaction>
</comment>
<evidence type="ECO:0000259" key="15">
    <source>
        <dbReference type="PROSITE" id="PS01124"/>
    </source>
</evidence>
<keyword evidence="4" id="KW-0489">Methyltransferase</keyword>
<dbReference type="InterPro" id="IPR035451">
    <property type="entry name" value="Ada-like_dom_sf"/>
</dbReference>
<evidence type="ECO:0000256" key="7">
    <source>
        <dbReference type="ARBA" id="ARBA00022763"/>
    </source>
</evidence>
<dbReference type="Pfam" id="PF06029">
    <property type="entry name" value="AlkA_N"/>
    <property type="match status" value="1"/>
</dbReference>
<dbReference type="GO" id="GO:0008725">
    <property type="term" value="F:DNA-3-methyladenine glycosylase activity"/>
    <property type="evidence" value="ECO:0007669"/>
    <property type="project" value="TreeGrafter"/>
</dbReference>
<dbReference type="KEGG" id="dfc:DFI_08670"/>
<keyword evidence="11" id="KW-0010">Activator</keyword>
<dbReference type="SUPFAM" id="SSF57884">
    <property type="entry name" value="Ada DNA repair protein, N-terminal domain (N-Ada 10)"/>
    <property type="match status" value="1"/>
</dbReference>
<dbReference type="SUPFAM" id="SSF46689">
    <property type="entry name" value="Homeodomain-like"/>
    <property type="match status" value="1"/>
</dbReference>
<dbReference type="InterPro" id="IPR010316">
    <property type="entry name" value="AlkA_N"/>
</dbReference>
<evidence type="ECO:0000256" key="2">
    <source>
        <dbReference type="ARBA" id="ARBA00001947"/>
    </source>
</evidence>
<dbReference type="InterPro" id="IPR003265">
    <property type="entry name" value="HhH-GPD_domain"/>
</dbReference>
<gene>
    <name evidence="16" type="ORF">DFI_08670</name>
</gene>
<dbReference type="SUPFAM" id="SSF48150">
    <property type="entry name" value="DNA-glycosylase"/>
    <property type="match status" value="1"/>
</dbReference>
<comment type="cofactor">
    <cofactor evidence="2">
        <name>Zn(2+)</name>
        <dbReference type="ChEBI" id="CHEBI:29105"/>
    </cofactor>
</comment>
<dbReference type="Proteomes" id="UP000259030">
    <property type="component" value="Chromosome"/>
</dbReference>
<keyword evidence="8" id="KW-0862">Zinc</keyword>
<dbReference type="InterPro" id="IPR018060">
    <property type="entry name" value="HTH_AraC"/>
</dbReference>
<proteinExistence type="predicted"/>
<dbReference type="PROSITE" id="PS00041">
    <property type="entry name" value="HTH_ARAC_FAMILY_1"/>
    <property type="match status" value="1"/>
</dbReference>
<dbReference type="EMBL" id="CP021081">
    <property type="protein sequence ID" value="ASN81063.1"/>
    <property type="molecule type" value="Genomic_DNA"/>
</dbReference>
<dbReference type="GO" id="GO:0008168">
    <property type="term" value="F:methyltransferase activity"/>
    <property type="evidence" value="ECO:0007669"/>
    <property type="project" value="UniProtKB-KW"/>
</dbReference>
<dbReference type="GO" id="GO:0032993">
    <property type="term" value="C:protein-DNA complex"/>
    <property type="evidence" value="ECO:0007669"/>
    <property type="project" value="TreeGrafter"/>
</dbReference>
<feature type="domain" description="HTH araC/xylS-type" evidence="15">
    <location>
        <begin position="135"/>
        <end position="217"/>
    </location>
</feature>
<keyword evidence="12" id="KW-0804">Transcription</keyword>
<dbReference type="GO" id="GO:0008270">
    <property type="term" value="F:zinc ion binding"/>
    <property type="evidence" value="ECO:0007669"/>
    <property type="project" value="InterPro"/>
</dbReference>
<sequence length="515" mass="54287">MALRAAVRYSPGTTGSGRKFPCRNPVAARAPGPHNARMSLSRQIMLREMLAANAAFDGRFITGVVSTGIYCLPSCRAKKPKPENVVFHATPASARSAGLRPCLRCHPDHYYAGIHADETRVAALADLPPGDLPDVPALARAAGLSVRALHALLREHLGLTPADFLARGRIAQARHLLLHTDRPVTEIAFEVGFASLSAFGEQFRKQAGLSAQAYRDLRGARAFTLRLPAGYPLAAMLRDLGRDRCQSTARVEGHTLHTALRLPGGVQVVHVALRAGQAEVTTAAPLSPADAAALHGMLRRMLGLTSDPARFERLARQDAAFGPLVAGTPGYRVPLTPTPFDALVWAVAGQQVTFAFACTLRRRLCGRLGEPAGAGLYAPPSAEGIAALSVPDLTALGFTRARAELLSRVAGLCASGALDLDALAGGSVRAAERQLTAVPGIGPWTARYVLLRGLGAADVVPVGDSALAAGLQQLHGLPGRPDARQVTALLAPLAPYRSLATLHVWRHHAAPKETA</sequence>
<protein>
    <recommendedName>
        <fullName evidence="3">DNA-3-methyladenine glycosylase II</fullName>
        <ecNumber evidence="3">3.2.2.21</ecNumber>
    </recommendedName>
</protein>
<dbReference type="GO" id="GO:0043565">
    <property type="term" value="F:sequence-specific DNA binding"/>
    <property type="evidence" value="ECO:0007669"/>
    <property type="project" value="InterPro"/>
</dbReference>
<evidence type="ECO:0000256" key="13">
    <source>
        <dbReference type="ARBA" id="ARBA00023204"/>
    </source>
</evidence>
<keyword evidence="17" id="KW-1185">Reference proteome</keyword>
<dbReference type="SMART" id="SM00342">
    <property type="entry name" value="HTH_ARAC"/>
    <property type="match status" value="1"/>
</dbReference>
<evidence type="ECO:0000256" key="5">
    <source>
        <dbReference type="ARBA" id="ARBA00022679"/>
    </source>
</evidence>
<evidence type="ECO:0000256" key="10">
    <source>
        <dbReference type="ARBA" id="ARBA00023125"/>
    </source>
</evidence>
<keyword evidence="13" id="KW-0234">DNA repair</keyword>
<dbReference type="Gene3D" id="3.30.310.20">
    <property type="entry name" value="DNA-3-methyladenine glycosylase AlkA, N-terminal domain"/>
    <property type="match status" value="1"/>
</dbReference>
<dbReference type="Gene3D" id="1.10.10.60">
    <property type="entry name" value="Homeodomain-like"/>
    <property type="match status" value="2"/>
</dbReference>
<dbReference type="InterPro" id="IPR018062">
    <property type="entry name" value="HTH_AraC-typ_CS"/>
</dbReference>
<dbReference type="GO" id="GO:0003700">
    <property type="term" value="F:DNA-binding transcription factor activity"/>
    <property type="evidence" value="ECO:0007669"/>
    <property type="project" value="InterPro"/>
</dbReference>
<dbReference type="Pfam" id="PF00730">
    <property type="entry name" value="HhH-GPD"/>
    <property type="match status" value="1"/>
</dbReference>
<evidence type="ECO:0000256" key="4">
    <source>
        <dbReference type="ARBA" id="ARBA00022603"/>
    </source>
</evidence>
<evidence type="ECO:0000256" key="11">
    <source>
        <dbReference type="ARBA" id="ARBA00023159"/>
    </source>
</evidence>
<dbReference type="SMART" id="SM01009">
    <property type="entry name" value="AlkA_N"/>
    <property type="match status" value="1"/>
</dbReference>
<evidence type="ECO:0000256" key="6">
    <source>
        <dbReference type="ARBA" id="ARBA00022723"/>
    </source>
</evidence>
<organism evidence="16 17">
    <name type="scientific">Deinococcus ficus</name>
    <dbReference type="NCBI Taxonomy" id="317577"/>
    <lineage>
        <taxon>Bacteria</taxon>
        <taxon>Thermotogati</taxon>
        <taxon>Deinococcota</taxon>
        <taxon>Deinococci</taxon>
        <taxon>Deinococcales</taxon>
        <taxon>Deinococcaceae</taxon>
        <taxon>Deinococcus</taxon>
    </lineage>
</organism>
<dbReference type="SMART" id="SM00478">
    <property type="entry name" value="ENDO3c"/>
    <property type="match status" value="1"/>
</dbReference>
<evidence type="ECO:0000313" key="16">
    <source>
        <dbReference type="EMBL" id="ASN81063.1"/>
    </source>
</evidence>
<dbReference type="Gene3D" id="3.40.10.10">
    <property type="entry name" value="DNA Methylphosphotriester Repair Domain"/>
    <property type="match status" value="1"/>
</dbReference>
<dbReference type="GO" id="GO:0032259">
    <property type="term" value="P:methylation"/>
    <property type="evidence" value="ECO:0007669"/>
    <property type="project" value="UniProtKB-KW"/>
</dbReference>
<dbReference type="GO" id="GO:0006307">
    <property type="term" value="P:DNA alkylation repair"/>
    <property type="evidence" value="ECO:0007669"/>
    <property type="project" value="TreeGrafter"/>
</dbReference>
<feature type="region of interest" description="Disordered" evidence="14">
    <location>
        <begin position="1"/>
        <end position="28"/>
    </location>
</feature>
<keyword evidence="9" id="KW-0805">Transcription regulation</keyword>
<dbReference type="Pfam" id="PF12833">
    <property type="entry name" value="HTH_18"/>
    <property type="match status" value="1"/>
</dbReference>
<dbReference type="GO" id="GO:0043916">
    <property type="term" value="F:DNA-7-methylguanine glycosylase activity"/>
    <property type="evidence" value="ECO:0007669"/>
    <property type="project" value="TreeGrafter"/>
</dbReference>
<keyword evidence="10" id="KW-0238">DNA-binding</keyword>
<dbReference type="InterPro" id="IPR011257">
    <property type="entry name" value="DNA_glycosylase"/>
</dbReference>
<name>A0A221SWP3_9DEIO</name>